<comment type="caution">
    <text evidence="2">The sequence shown here is derived from an EMBL/GenBank/DDBJ whole genome shotgun (WGS) entry which is preliminary data.</text>
</comment>
<name>A0ABW2N680_9ACTN</name>
<organism evidence="2 3">
    <name type="scientific">Nocardioides astragali</name>
    <dbReference type="NCBI Taxonomy" id="1776736"/>
    <lineage>
        <taxon>Bacteria</taxon>
        <taxon>Bacillati</taxon>
        <taxon>Actinomycetota</taxon>
        <taxon>Actinomycetes</taxon>
        <taxon>Propionibacteriales</taxon>
        <taxon>Nocardioidaceae</taxon>
        <taxon>Nocardioides</taxon>
    </lineage>
</organism>
<gene>
    <name evidence="2" type="ORF">ACFQO6_13605</name>
</gene>
<proteinExistence type="predicted"/>
<accession>A0ABW2N680</accession>
<sequence>MKKIMQILAPVLALVFLAPTATHSAPDSTRYGTAGLVATSAYASDEAPPPAIVQSREVPTVKVGLSVTGRAAWVIGTQPEGRCADITFTPGQTVRVRDGKTGRKVAVGTMGSCHYQMTQEGFCIAGLGCFPAIVRAVFRMQLPRLPYVGIPKYVINVGGKQFQIGVRKLAAEGWSYRF</sequence>
<dbReference type="Proteomes" id="UP001596524">
    <property type="component" value="Unassembled WGS sequence"/>
</dbReference>
<keyword evidence="3" id="KW-1185">Reference proteome</keyword>
<protein>
    <submittedName>
        <fullName evidence="2">Uncharacterized protein</fullName>
    </submittedName>
</protein>
<evidence type="ECO:0000313" key="3">
    <source>
        <dbReference type="Proteomes" id="UP001596524"/>
    </source>
</evidence>
<feature type="signal peptide" evidence="1">
    <location>
        <begin position="1"/>
        <end position="24"/>
    </location>
</feature>
<evidence type="ECO:0000313" key="2">
    <source>
        <dbReference type="EMBL" id="MFC7361309.1"/>
    </source>
</evidence>
<dbReference type="RefSeq" id="WP_255888184.1">
    <property type="nucleotide sequence ID" value="NZ_JAFMZM010000001.1"/>
</dbReference>
<keyword evidence="1" id="KW-0732">Signal</keyword>
<reference evidence="3" key="1">
    <citation type="journal article" date="2019" name="Int. J. Syst. Evol. Microbiol.">
        <title>The Global Catalogue of Microorganisms (GCM) 10K type strain sequencing project: providing services to taxonomists for standard genome sequencing and annotation.</title>
        <authorList>
            <consortium name="The Broad Institute Genomics Platform"/>
            <consortium name="The Broad Institute Genome Sequencing Center for Infectious Disease"/>
            <person name="Wu L."/>
            <person name="Ma J."/>
        </authorList>
    </citation>
    <scope>NUCLEOTIDE SEQUENCE [LARGE SCALE GENOMIC DNA]</scope>
    <source>
        <strain evidence="3">FCH27</strain>
    </source>
</reference>
<evidence type="ECO:0000256" key="1">
    <source>
        <dbReference type="SAM" id="SignalP"/>
    </source>
</evidence>
<dbReference type="EMBL" id="JBHTCH010000014">
    <property type="protein sequence ID" value="MFC7361309.1"/>
    <property type="molecule type" value="Genomic_DNA"/>
</dbReference>
<feature type="chain" id="PRO_5046990401" evidence="1">
    <location>
        <begin position="25"/>
        <end position="178"/>
    </location>
</feature>